<feature type="transmembrane region" description="Helical" evidence="5">
    <location>
        <begin position="245"/>
        <end position="264"/>
    </location>
</feature>
<proteinExistence type="predicted"/>
<dbReference type="EMBL" id="JAGPYM010000006">
    <property type="protein sequence ID" value="KAH6892906.1"/>
    <property type="molecule type" value="Genomic_DNA"/>
</dbReference>
<dbReference type="PANTHER" id="PTHR31465:SF1">
    <property type="entry name" value="PROTEIN RTA1-RELATED"/>
    <property type="match status" value="1"/>
</dbReference>
<feature type="transmembrane region" description="Helical" evidence="5">
    <location>
        <begin position="88"/>
        <end position="110"/>
    </location>
</feature>
<evidence type="ECO:0000256" key="1">
    <source>
        <dbReference type="ARBA" id="ARBA00004141"/>
    </source>
</evidence>
<organism evidence="6 7">
    <name type="scientific">Thelonectria olida</name>
    <dbReference type="NCBI Taxonomy" id="1576542"/>
    <lineage>
        <taxon>Eukaryota</taxon>
        <taxon>Fungi</taxon>
        <taxon>Dikarya</taxon>
        <taxon>Ascomycota</taxon>
        <taxon>Pezizomycotina</taxon>
        <taxon>Sordariomycetes</taxon>
        <taxon>Hypocreomycetidae</taxon>
        <taxon>Hypocreales</taxon>
        <taxon>Nectriaceae</taxon>
        <taxon>Thelonectria</taxon>
    </lineage>
</organism>
<dbReference type="Pfam" id="PF04479">
    <property type="entry name" value="RTA1"/>
    <property type="match status" value="1"/>
</dbReference>
<comment type="caution">
    <text evidence="6">The sequence shown here is derived from an EMBL/GenBank/DDBJ whole genome shotgun (WGS) entry which is preliminary data.</text>
</comment>
<protein>
    <submittedName>
        <fullName evidence="6">RTA1 like protein-domain-containing protein</fullName>
    </submittedName>
</protein>
<keyword evidence="7" id="KW-1185">Reference proteome</keyword>
<feature type="transmembrane region" description="Helical" evidence="5">
    <location>
        <begin position="130"/>
        <end position="154"/>
    </location>
</feature>
<feature type="transmembrane region" description="Helical" evidence="5">
    <location>
        <begin position="210"/>
        <end position="230"/>
    </location>
</feature>
<sequence length="291" mass="32734">MAVSGHEARDDALFKLYRYDPSMAAAVIFTLLFMAITGLHLYQLVRTKTWFFTCFVIGGFMQFIGYIGASTPRAVSSSESPNWTVKPYIVQTLLLLVSPALFAASIYMILGRIILVTDGENYSPIRRTWLTKMFVLGDVLSFVLQGAGGGMMAAGTVEALHNGERIVIIGLIVQIIFFSLFAITTLIFHRRFSNVLSPKVHALNIPWQKYLVVLYIAAGLIMVRSVFRLIEYAQGNSGYLITHEAYLYIFDGVLMFLTMVLFAWEHPSELNAKLRRGGTAVRRGIQFYWAE</sequence>
<evidence type="ECO:0000256" key="3">
    <source>
        <dbReference type="ARBA" id="ARBA00022989"/>
    </source>
</evidence>
<dbReference type="GO" id="GO:0016020">
    <property type="term" value="C:membrane"/>
    <property type="evidence" value="ECO:0007669"/>
    <property type="project" value="UniProtKB-SubCell"/>
</dbReference>
<evidence type="ECO:0000313" key="6">
    <source>
        <dbReference type="EMBL" id="KAH6892906.1"/>
    </source>
</evidence>
<dbReference type="PANTHER" id="PTHR31465">
    <property type="entry name" value="PROTEIN RTA1-RELATED"/>
    <property type="match status" value="1"/>
</dbReference>
<dbReference type="Proteomes" id="UP000777438">
    <property type="component" value="Unassembled WGS sequence"/>
</dbReference>
<dbReference type="AlphaFoldDB" id="A0A9P9AUJ9"/>
<feature type="transmembrane region" description="Helical" evidence="5">
    <location>
        <begin position="49"/>
        <end position="68"/>
    </location>
</feature>
<dbReference type="InterPro" id="IPR007568">
    <property type="entry name" value="RTA1"/>
</dbReference>
<accession>A0A9P9AUJ9</accession>
<keyword evidence="4 5" id="KW-0472">Membrane</keyword>
<evidence type="ECO:0000256" key="4">
    <source>
        <dbReference type="ARBA" id="ARBA00023136"/>
    </source>
</evidence>
<feature type="transmembrane region" description="Helical" evidence="5">
    <location>
        <begin position="23"/>
        <end position="42"/>
    </location>
</feature>
<reference evidence="6 7" key="1">
    <citation type="journal article" date="2021" name="Nat. Commun.">
        <title>Genetic determinants of endophytism in the Arabidopsis root mycobiome.</title>
        <authorList>
            <person name="Mesny F."/>
            <person name="Miyauchi S."/>
            <person name="Thiergart T."/>
            <person name="Pickel B."/>
            <person name="Atanasova L."/>
            <person name="Karlsson M."/>
            <person name="Huettel B."/>
            <person name="Barry K.W."/>
            <person name="Haridas S."/>
            <person name="Chen C."/>
            <person name="Bauer D."/>
            <person name="Andreopoulos W."/>
            <person name="Pangilinan J."/>
            <person name="LaButti K."/>
            <person name="Riley R."/>
            <person name="Lipzen A."/>
            <person name="Clum A."/>
            <person name="Drula E."/>
            <person name="Henrissat B."/>
            <person name="Kohler A."/>
            <person name="Grigoriev I.V."/>
            <person name="Martin F.M."/>
            <person name="Hacquard S."/>
        </authorList>
    </citation>
    <scope>NUCLEOTIDE SEQUENCE [LARGE SCALE GENOMIC DNA]</scope>
    <source>
        <strain evidence="6 7">MPI-CAGE-CH-0241</strain>
    </source>
</reference>
<evidence type="ECO:0000256" key="5">
    <source>
        <dbReference type="SAM" id="Phobius"/>
    </source>
</evidence>
<keyword evidence="2 5" id="KW-0812">Transmembrane</keyword>
<dbReference type="OrthoDB" id="3358017at2759"/>
<keyword evidence="3 5" id="KW-1133">Transmembrane helix</keyword>
<evidence type="ECO:0000313" key="7">
    <source>
        <dbReference type="Proteomes" id="UP000777438"/>
    </source>
</evidence>
<name>A0A9P9AUJ9_9HYPO</name>
<gene>
    <name evidence="6" type="ORF">B0T10DRAFT_546227</name>
</gene>
<feature type="transmembrane region" description="Helical" evidence="5">
    <location>
        <begin position="166"/>
        <end position="189"/>
    </location>
</feature>
<comment type="subcellular location">
    <subcellularLocation>
        <location evidence="1">Membrane</location>
        <topology evidence="1">Multi-pass membrane protein</topology>
    </subcellularLocation>
</comment>
<evidence type="ECO:0000256" key="2">
    <source>
        <dbReference type="ARBA" id="ARBA00022692"/>
    </source>
</evidence>